<feature type="domain" description="Leucine rich repeat variant" evidence="2">
    <location>
        <begin position="53"/>
        <end position="108"/>
    </location>
</feature>
<dbReference type="Pfam" id="PF25591">
    <property type="entry name" value="LRV_2"/>
    <property type="match status" value="1"/>
</dbReference>
<dbReference type="Proteomes" id="UP000029066">
    <property type="component" value="Unassembled WGS sequence"/>
</dbReference>
<protein>
    <recommendedName>
        <fullName evidence="2">Leucine rich repeat variant domain-containing protein</fullName>
    </recommendedName>
</protein>
<reference evidence="3 4" key="1">
    <citation type="submission" date="2014-03" db="EMBL/GenBank/DDBJ databases">
        <title>Genomics of Bifidobacteria.</title>
        <authorList>
            <person name="Ventura M."/>
            <person name="Milani C."/>
            <person name="Lugli G.A."/>
        </authorList>
    </citation>
    <scope>NUCLEOTIDE SEQUENCE [LARGE SCALE GENOMIC DNA]</scope>
    <source>
        <strain evidence="3 4">DSM 23967</strain>
    </source>
</reference>
<name>A0A087D6F2_9BIFI</name>
<evidence type="ECO:0000259" key="2">
    <source>
        <dbReference type="Pfam" id="PF25591"/>
    </source>
</evidence>
<dbReference type="STRING" id="1437607.BISA_2065"/>
<dbReference type="AlphaFoldDB" id="A0A087D6F2"/>
<organism evidence="3 4">
    <name type="scientific">Bifidobacterium saguini DSM 23967</name>
    <dbReference type="NCBI Taxonomy" id="1437607"/>
    <lineage>
        <taxon>Bacteria</taxon>
        <taxon>Bacillati</taxon>
        <taxon>Actinomycetota</taxon>
        <taxon>Actinomycetes</taxon>
        <taxon>Bifidobacteriales</taxon>
        <taxon>Bifidobacteriaceae</taxon>
        <taxon>Bifidobacterium</taxon>
    </lineage>
</organism>
<feature type="region of interest" description="Disordered" evidence="1">
    <location>
        <begin position="18"/>
        <end position="47"/>
    </location>
</feature>
<evidence type="ECO:0000313" key="4">
    <source>
        <dbReference type="Proteomes" id="UP000029066"/>
    </source>
</evidence>
<evidence type="ECO:0000313" key="3">
    <source>
        <dbReference type="EMBL" id="KFI91102.1"/>
    </source>
</evidence>
<dbReference type="RefSeq" id="WP_237746146.1">
    <property type="nucleotide sequence ID" value="NZ_JDUT01000013.1"/>
</dbReference>
<dbReference type="InterPro" id="IPR057893">
    <property type="entry name" value="LRV_2"/>
</dbReference>
<gene>
    <name evidence="3" type="ORF">BISA_2065</name>
</gene>
<proteinExistence type="predicted"/>
<evidence type="ECO:0000256" key="1">
    <source>
        <dbReference type="SAM" id="MobiDB-lite"/>
    </source>
</evidence>
<sequence length="120" mass="13285">MSSWLQTIQQLPATRRLRKLQRAHRLPEPETETQSSPIADLTTPPAPPIVLNPQVACSPDTDIDVLWHIAQHVPQLRRWIVANPAADASLLEFISQAGGPGVRQALEVLLESLENNSDDE</sequence>
<comment type="caution">
    <text evidence="3">The sequence shown here is derived from an EMBL/GenBank/DDBJ whole genome shotgun (WGS) entry which is preliminary data.</text>
</comment>
<dbReference type="EMBL" id="JGZN01000017">
    <property type="protein sequence ID" value="KFI91102.1"/>
    <property type="molecule type" value="Genomic_DNA"/>
</dbReference>
<accession>A0A087D6F2</accession>